<feature type="chain" id="PRO_5028514588" description="Carboxypeptidase" evidence="8">
    <location>
        <begin position="23"/>
        <end position="481"/>
    </location>
</feature>
<evidence type="ECO:0000256" key="8">
    <source>
        <dbReference type="RuleBase" id="RU361156"/>
    </source>
</evidence>
<keyword evidence="4 8" id="KW-0732">Signal</keyword>
<evidence type="ECO:0000256" key="3">
    <source>
        <dbReference type="ARBA" id="ARBA00022670"/>
    </source>
</evidence>
<dbReference type="InterPro" id="IPR018202">
    <property type="entry name" value="Ser_caboxypep_ser_AS"/>
</dbReference>
<evidence type="ECO:0000313" key="9">
    <source>
        <dbReference type="Proteomes" id="UP000515123"/>
    </source>
</evidence>
<dbReference type="EC" id="3.4.16.-" evidence="8"/>
<gene>
    <name evidence="10" type="primary">LOC109727057</name>
</gene>
<keyword evidence="9" id="KW-1185">Reference proteome</keyword>
<evidence type="ECO:0000256" key="7">
    <source>
        <dbReference type="ARBA" id="ARBA00023180"/>
    </source>
</evidence>
<dbReference type="SUPFAM" id="SSF53474">
    <property type="entry name" value="alpha/beta-Hydrolases"/>
    <property type="match status" value="1"/>
</dbReference>
<comment type="similarity">
    <text evidence="1 8">Belongs to the peptidase S10 family.</text>
</comment>
<dbReference type="Pfam" id="PF00450">
    <property type="entry name" value="Peptidase_S10"/>
    <property type="match status" value="1"/>
</dbReference>
<accession>A0A6P5H4Y6</accession>
<dbReference type="InterPro" id="IPR001563">
    <property type="entry name" value="Peptidase_S10"/>
</dbReference>
<dbReference type="PANTHER" id="PTHR11802:SF31">
    <property type="entry name" value="SERINE CARBOXYPEPTIDASE-LIKE 34"/>
    <property type="match status" value="1"/>
</dbReference>
<name>A0A6P5H4Y6_ANACO</name>
<proteinExistence type="inferred from homology"/>
<dbReference type="AlphaFoldDB" id="A0A6P5H4Y6"/>
<dbReference type="Gene3D" id="3.40.50.11320">
    <property type="match status" value="1"/>
</dbReference>
<dbReference type="FunFam" id="3.40.50.1820:FF:000013">
    <property type="entry name" value="Carboxypeptidase"/>
    <property type="match status" value="1"/>
</dbReference>
<reference evidence="9" key="1">
    <citation type="journal article" date="2015" name="Nat. Genet.">
        <title>The pineapple genome and the evolution of CAM photosynthesis.</title>
        <authorList>
            <person name="Ming R."/>
            <person name="VanBuren R."/>
            <person name="Wai C.M."/>
            <person name="Tang H."/>
            <person name="Schatz M.C."/>
            <person name="Bowers J.E."/>
            <person name="Lyons E."/>
            <person name="Wang M.L."/>
            <person name="Chen J."/>
            <person name="Biggers E."/>
            <person name="Zhang J."/>
            <person name="Huang L."/>
            <person name="Zhang L."/>
            <person name="Miao W."/>
            <person name="Zhang J."/>
            <person name="Ye Z."/>
            <person name="Miao C."/>
            <person name="Lin Z."/>
            <person name="Wang H."/>
            <person name="Zhou H."/>
            <person name="Yim W.C."/>
            <person name="Priest H.D."/>
            <person name="Zheng C."/>
            <person name="Woodhouse M."/>
            <person name="Edger P.P."/>
            <person name="Guyot R."/>
            <person name="Guo H.B."/>
            <person name="Guo H."/>
            <person name="Zheng G."/>
            <person name="Singh R."/>
            <person name="Sharma A."/>
            <person name="Min X."/>
            <person name="Zheng Y."/>
            <person name="Lee H."/>
            <person name="Gurtowski J."/>
            <person name="Sedlazeck F.J."/>
            <person name="Harkess A."/>
            <person name="McKain M.R."/>
            <person name="Liao Z."/>
            <person name="Fang J."/>
            <person name="Liu J."/>
            <person name="Zhang X."/>
            <person name="Zhang Q."/>
            <person name="Hu W."/>
            <person name="Qin Y."/>
            <person name="Wang K."/>
            <person name="Chen L.Y."/>
            <person name="Shirley N."/>
            <person name="Lin Y.R."/>
            <person name="Liu L.Y."/>
            <person name="Hernandez A.G."/>
            <person name="Wright C.L."/>
            <person name="Bulone V."/>
            <person name="Tuskan G.A."/>
            <person name="Heath K."/>
            <person name="Zee F."/>
            <person name="Moore P.H."/>
            <person name="Sunkar R."/>
            <person name="Leebens-Mack J.H."/>
            <person name="Mockler T."/>
            <person name="Bennetzen J.L."/>
            <person name="Freeling M."/>
            <person name="Sankoff D."/>
            <person name="Paterson A.H."/>
            <person name="Zhu X."/>
            <person name="Yang X."/>
            <person name="Smith J.A."/>
            <person name="Cushman J.C."/>
            <person name="Paull R.E."/>
            <person name="Yu Q."/>
        </authorList>
    </citation>
    <scope>NUCLEOTIDE SEQUENCE [LARGE SCALE GENOMIC DNA]</scope>
    <source>
        <strain evidence="9">cv. F153</strain>
    </source>
</reference>
<keyword evidence="6" id="KW-1015">Disulfide bond</keyword>
<dbReference type="InterPro" id="IPR033124">
    <property type="entry name" value="Ser_caboxypep_his_AS"/>
</dbReference>
<reference evidence="10" key="2">
    <citation type="submission" date="2025-08" db="UniProtKB">
        <authorList>
            <consortium name="RefSeq"/>
        </authorList>
    </citation>
    <scope>IDENTIFICATION</scope>
    <source>
        <tissue evidence="10">Leaf</tissue>
    </source>
</reference>
<dbReference type="PANTHER" id="PTHR11802">
    <property type="entry name" value="SERINE PROTEASE FAMILY S10 SERINE CARBOXYPEPTIDASE"/>
    <property type="match status" value="1"/>
</dbReference>
<keyword evidence="3 8" id="KW-0645">Protease</keyword>
<keyword evidence="2 8" id="KW-0121">Carboxypeptidase</keyword>
<dbReference type="Gene3D" id="6.10.250.940">
    <property type="match status" value="1"/>
</dbReference>
<keyword evidence="7" id="KW-0325">Glycoprotein</keyword>
<dbReference type="FunFam" id="3.40.50.11320:FF:000001">
    <property type="entry name" value="Carboxypeptidase"/>
    <property type="match status" value="1"/>
</dbReference>
<feature type="signal peptide" evidence="8">
    <location>
        <begin position="1"/>
        <end position="22"/>
    </location>
</feature>
<evidence type="ECO:0000256" key="4">
    <source>
        <dbReference type="ARBA" id="ARBA00022729"/>
    </source>
</evidence>
<dbReference type="OrthoDB" id="443318at2759"/>
<dbReference type="GO" id="GO:0005773">
    <property type="term" value="C:vacuole"/>
    <property type="evidence" value="ECO:0007669"/>
    <property type="project" value="TreeGrafter"/>
</dbReference>
<dbReference type="GO" id="GO:0006508">
    <property type="term" value="P:proteolysis"/>
    <property type="evidence" value="ECO:0007669"/>
    <property type="project" value="UniProtKB-KW"/>
</dbReference>
<evidence type="ECO:0000256" key="6">
    <source>
        <dbReference type="ARBA" id="ARBA00023157"/>
    </source>
</evidence>
<dbReference type="GO" id="GO:0004185">
    <property type="term" value="F:serine-type carboxypeptidase activity"/>
    <property type="evidence" value="ECO:0007669"/>
    <property type="project" value="UniProtKB-UniRule"/>
</dbReference>
<organism evidence="9 10">
    <name type="scientific">Ananas comosus</name>
    <name type="common">Pineapple</name>
    <name type="synonym">Ananas ananas</name>
    <dbReference type="NCBI Taxonomy" id="4615"/>
    <lineage>
        <taxon>Eukaryota</taxon>
        <taxon>Viridiplantae</taxon>
        <taxon>Streptophyta</taxon>
        <taxon>Embryophyta</taxon>
        <taxon>Tracheophyta</taxon>
        <taxon>Spermatophyta</taxon>
        <taxon>Magnoliopsida</taxon>
        <taxon>Liliopsida</taxon>
        <taxon>Poales</taxon>
        <taxon>Bromeliaceae</taxon>
        <taxon>Bromelioideae</taxon>
        <taxon>Ananas</taxon>
    </lineage>
</organism>
<dbReference type="PRINTS" id="PR00724">
    <property type="entry name" value="CRBOXYPTASEC"/>
</dbReference>
<evidence type="ECO:0000313" key="10">
    <source>
        <dbReference type="RefSeq" id="XP_020112518.1"/>
    </source>
</evidence>
<dbReference type="InterPro" id="IPR029058">
    <property type="entry name" value="AB_hydrolase_fold"/>
</dbReference>
<evidence type="ECO:0000256" key="1">
    <source>
        <dbReference type="ARBA" id="ARBA00009431"/>
    </source>
</evidence>
<sequence length="481" mass="54347">MGLPSALFFLLLAVSAVASVTAVRARKLLDYEEVFDRQEADRVESLPGQPLVSFRHYAGYITVNEPHGRALFYWFFEAARDVEKKPLVLWLNGGPGCSSIGYGETEELGPFLMQKGVPEFKLNKQAWNQEANLLFLESPFGVGYSYTNTSSDFKVLGDDLTASDSYIFLVNWFKRFPQYKDHEFYVTGESYAGHYVPQLAEKIYDANKNCSKDDYINLEGIMVGNAALDDETDQKGMVDYAWDHAVISDQLYDDIKKSCDFALEDPGQPCNGLMDLFFHSFDPIDMYSLYTPVCTDDEGTSRHPSRLIRKIEDGKLHSTNRQFYNRLAGYDPCVSDYSEIFFNRPDVQEALHANVTHIGYNWTHCSNVIQTWSDAPSSMLPTLKKLINGGIRVWVFSGDTDGRIPVTSTRYTLEKLGLNTAQKWAPWFTKSQVGGWSIIYDGLMFVTIRGAGHQVPTFKPAQALQLLAHFVANKTLPSQPF</sequence>
<dbReference type="RefSeq" id="XP_020112518.1">
    <property type="nucleotide sequence ID" value="XM_020256929.1"/>
</dbReference>
<keyword evidence="5 8" id="KW-0378">Hydrolase</keyword>
<evidence type="ECO:0000256" key="5">
    <source>
        <dbReference type="ARBA" id="ARBA00022801"/>
    </source>
</evidence>
<dbReference type="GeneID" id="109727057"/>
<evidence type="ECO:0000256" key="2">
    <source>
        <dbReference type="ARBA" id="ARBA00022645"/>
    </source>
</evidence>
<dbReference type="Proteomes" id="UP000515123">
    <property type="component" value="Linkage group 22"/>
</dbReference>
<dbReference type="PROSITE" id="PS00560">
    <property type="entry name" value="CARBOXYPEPT_SER_HIS"/>
    <property type="match status" value="1"/>
</dbReference>
<dbReference type="Gene3D" id="3.40.50.1820">
    <property type="entry name" value="alpha/beta hydrolase"/>
    <property type="match status" value="1"/>
</dbReference>
<dbReference type="PROSITE" id="PS00131">
    <property type="entry name" value="CARBOXYPEPT_SER_SER"/>
    <property type="match status" value="1"/>
</dbReference>
<protein>
    <recommendedName>
        <fullName evidence="8">Carboxypeptidase</fullName>
        <ecNumber evidence="8">3.4.16.-</ecNumber>
    </recommendedName>
</protein>